<dbReference type="RefSeq" id="WP_013174244.1">
    <property type="nucleotide sequence ID" value="NC_014220.1"/>
</dbReference>
<keyword evidence="3" id="KW-1185">Reference proteome</keyword>
<evidence type="ECO:0000313" key="3">
    <source>
        <dbReference type="Proteomes" id="UP000000378"/>
    </source>
</evidence>
<feature type="transmembrane region" description="Helical" evidence="1">
    <location>
        <begin position="56"/>
        <end position="75"/>
    </location>
</feature>
<dbReference type="AlphaFoldDB" id="D7CIH5"/>
<sequence length="358" mass="37732">MQREKLLFAVTGVVIGGLAVLLVLSGNPANMGMCIACFLRDITGSLGLHRAGVVQYMRPEILGLSLGAFVTALGAREFRSRGGSAPFVRFFLGMFMMIGALMFLGCPLRDILRISGGDLNAVVGLFGFVSGVLWGVFFLRQGFNLGAARLEPTTQAGGYLFVALVTVMLFLLVAGINFNPEAGGPLFFSKEGPGSMHAPIWIALAAGLVIGFLAQRARLCLSGGFRDFFLIRETGMLLAYGGILVTALILNIVFGKFNLGFANQPVAHTNHIFNFLGLFLLGQCAVFLGGCPLRQIVMASEGDMDAAVAVAGMVAGAAVAHNFMLAASPKGPTGFGEIAVIAGILIVSLIGWAYREEV</sequence>
<reference evidence="3" key="1">
    <citation type="journal article" date="2010" name="Stand. Genomic Sci.">
        <title>Complete genome sequence of Syntrophothermus lipocalidus type strain (TGB-C1T).</title>
        <authorList>
            <consortium name="US DOE Joint Genome Institute (JGI-PGF)"/>
            <person name="Djao O."/>
            <person name="Zhang X."/>
            <person name="Lucas S."/>
            <person name="Lapidus A."/>
            <person name="Glavina Del Rio T."/>
            <person name="Nolan M."/>
            <person name="Tice H."/>
            <person name="Cheng J."/>
            <person name="Han C."/>
            <person name="Tapia R."/>
            <person name="Goodwin L."/>
            <person name="Pitluck S."/>
            <person name="Liolios K."/>
            <person name="Ivanova N."/>
            <person name="Mavromatis K."/>
            <person name="Mikhailova N."/>
            <person name="Ovchinnikova G."/>
            <person name="Pati A."/>
            <person name="Brambilla E."/>
            <person name="Chen A."/>
            <person name="Palaniappan K."/>
            <person name="Land M."/>
            <person name="Hauser L."/>
            <person name="Chang Y."/>
            <person name="Jeffries C."/>
            <person name="Rohde M."/>
            <person name="Sikorski J."/>
            <person name="Spring S."/>
            <person name="Goker M."/>
            <person name="Detter J."/>
            <person name="Woyke T."/>
            <person name="Bristow J."/>
            <person name="Eisen J."/>
            <person name="Markowitz V."/>
            <person name="Hugenholtz P."/>
            <person name="Kyrpides N."/>
            <person name="Klenk H."/>
        </authorList>
    </citation>
    <scope>NUCLEOTIDE SEQUENCE [LARGE SCALE GENOMIC DNA]</scope>
    <source>
        <strain evidence="3">DSM 12680 / TGB-C1</strain>
    </source>
</reference>
<protein>
    <submittedName>
        <fullName evidence="2">Uncharacterized protein</fullName>
    </submittedName>
</protein>
<feature type="transmembrane region" description="Helical" evidence="1">
    <location>
        <begin position="306"/>
        <end position="328"/>
    </location>
</feature>
<evidence type="ECO:0000256" key="1">
    <source>
        <dbReference type="SAM" id="Phobius"/>
    </source>
</evidence>
<organism evidence="2 3">
    <name type="scientific">Syntrophothermus lipocalidus (strain DSM 12680 / TGB-C1)</name>
    <dbReference type="NCBI Taxonomy" id="643648"/>
    <lineage>
        <taxon>Bacteria</taxon>
        <taxon>Bacillati</taxon>
        <taxon>Bacillota</taxon>
        <taxon>Clostridia</taxon>
        <taxon>Eubacteriales</taxon>
        <taxon>Syntrophomonadaceae</taxon>
        <taxon>Syntrophothermus</taxon>
    </lineage>
</organism>
<feature type="transmembrane region" description="Helical" evidence="1">
    <location>
        <begin position="334"/>
        <end position="354"/>
    </location>
</feature>
<keyword evidence="1" id="KW-0472">Membrane</keyword>
<dbReference type="EMBL" id="CP002048">
    <property type="protein sequence ID" value="ADI00840.1"/>
    <property type="molecule type" value="Genomic_DNA"/>
</dbReference>
<feature type="transmembrane region" description="Helical" evidence="1">
    <location>
        <begin position="198"/>
        <end position="214"/>
    </location>
</feature>
<dbReference type="InterPro" id="IPR026366">
    <property type="entry name" value="Seleno_YedE"/>
</dbReference>
<accession>D7CIH5</accession>
<dbReference type="HOGENOM" id="CLU_064908_0_0_9"/>
<evidence type="ECO:0000313" key="2">
    <source>
        <dbReference type="EMBL" id="ADI00840.1"/>
    </source>
</evidence>
<dbReference type="InterPro" id="IPR007272">
    <property type="entry name" value="Sulf_transp_TsuA/YedE"/>
</dbReference>
<dbReference type="OrthoDB" id="3190590at2"/>
<reference evidence="2 3" key="2">
    <citation type="journal article" date="2010" name="Stand. Genomic Sci.">
        <title>Complete genome sequence of Syntrophothermus lipocalidus type strain (TGB-C1).</title>
        <authorList>
            <person name="Djao O.D."/>
            <person name="Zhang X."/>
            <person name="Lucas S."/>
            <person name="Lapidus A."/>
            <person name="Del Rio T.G."/>
            <person name="Nolan M."/>
            <person name="Tice H."/>
            <person name="Cheng J.F."/>
            <person name="Han C."/>
            <person name="Tapia R."/>
            <person name="Goodwin L."/>
            <person name="Pitluck S."/>
            <person name="Liolios K."/>
            <person name="Ivanova N."/>
            <person name="Mavromatis K."/>
            <person name="Mikhailova N."/>
            <person name="Ovchinnikova G."/>
            <person name="Pati A."/>
            <person name="Brambilla E."/>
            <person name="Chen A."/>
            <person name="Palaniappan K."/>
            <person name="Land M."/>
            <person name="Hauser L."/>
            <person name="Chang Y.J."/>
            <person name="Jeffries C.D."/>
            <person name="Rohde M."/>
            <person name="Sikorski J."/>
            <person name="Spring S."/>
            <person name="Goker M."/>
            <person name="Detter J.C."/>
            <person name="Woyke T."/>
            <person name="Bristow J."/>
            <person name="Eisen J.A."/>
            <person name="Markowitz V."/>
            <person name="Hugenholtz P."/>
            <person name="Kyrpides N.C."/>
            <person name="Klenk H.P."/>
        </authorList>
    </citation>
    <scope>NUCLEOTIDE SEQUENCE [LARGE SCALE GENOMIC DNA]</scope>
    <source>
        <strain evidence="3">DSM 12680 / TGB-C1</strain>
    </source>
</reference>
<dbReference type="Proteomes" id="UP000000378">
    <property type="component" value="Chromosome"/>
</dbReference>
<proteinExistence type="predicted"/>
<feature type="transmembrane region" description="Helical" evidence="1">
    <location>
        <begin position="235"/>
        <end position="255"/>
    </location>
</feature>
<dbReference type="eggNOG" id="COG2391">
    <property type="taxonomic scope" value="Bacteria"/>
</dbReference>
<dbReference type="STRING" id="643648.Slip_0033"/>
<dbReference type="KEGG" id="slp:Slip_0033"/>
<keyword evidence="1" id="KW-1133">Transmembrane helix</keyword>
<keyword evidence="1" id="KW-0812">Transmembrane</keyword>
<feature type="transmembrane region" description="Helical" evidence="1">
    <location>
        <begin position="159"/>
        <end position="178"/>
    </location>
</feature>
<gene>
    <name evidence="2" type="ordered locus">Slip_0033</name>
</gene>
<feature type="transmembrane region" description="Helical" evidence="1">
    <location>
        <begin position="119"/>
        <end position="139"/>
    </location>
</feature>
<dbReference type="Pfam" id="PF04143">
    <property type="entry name" value="Sulf_transp"/>
    <property type="match status" value="1"/>
</dbReference>
<dbReference type="NCBIfam" id="TIGR04112">
    <property type="entry name" value="seleno_YedE"/>
    <property type="match status" value="1"/>
</dbReference>
<name>D7CIH5_SYNLT</name>
<feature type="transmembrane region" description="Helical" evidence="1">
    <location>
        <begin position="275"/>
        <end position="294"/>
    </location>
</feature>
<feature type="transmembrane region" description="Helical" evidence="1">
    <location>
        <begin position="87"/>
        <end position="104"/>
    </location>
</feature>